<dbReference type="GO" id="GO:0046677">
    <property type="term" value="P:response to antibiotic"/>
    <property type="evidence" value="ECO:0007669"/>
    <property type="project" value="UniProtKB-KW"/>
</dbReference>
<evidence type="ECO:0000256" key="2">
    <source>
        <dbReference type="ARBA" id="ARBA00021572"/>
    </source>
</evidence>
<dbReference type="InterPro" id="IPR037523">
    <property type="entry name" value="VOC_core"/>
</dbReference>
<accession>I1ZKW3</accession>
<dbReference type="PaxDb" id="1114965-Spaf_0680"/>
<dbReference type="KEGG" id="scf:Spaf_0680"/>
<dbReference type="InterPro" id="IPR000335">
    <property type="entry name" value="Bleomycin-R"/>
</dbReference>
<evidence type="ECO:0000256" key="3">
    <source>
        <dbReference type="ARBA" id="ARBA00023251"/>
    </source>
</evidence>
<dbReference type="InterPro" id="IPR029068">
    <property type="entry name" value="Glyas_Bleomycin-R_OHBP_Dase"/>
</dbReference>
<feature type="domain" description="VOC" evidence="4">
    <location>
        <begin position="5"/>
        <end position="131"/>
    </location>
</feature>
<protein>
    <recommendedName>
        <fullName evidence="2">Bleomycin resistance protein</fullName>
    </recommendedName>
</protein>
<dbReference type="PATRIC" id="fig|1114965.3.peg.657"/>
<dbReference type="AlphaFoldDB" id="I1ZKW3"/>
<evidence type="ECO:0000259" key="4">
    <source>
        <dbReference type="PROSITE" id="PS51819"/>
    </source>
</evidence>
<dbReference type="CDD" id="cd08349">
    <property type="entry name" value="BLMA_like"/>
    <property type="match status" value="1"/>
</dbReference>
<keyword evidence="3" id="KW-0046">Antibiotic resistance</keyword>
<dbReference type="Proteomes" id="UP000002865">
    <property type="component" value="Chromosome"/>
</dbReference>
<sequence length="131" mass="15533">MFFMNFNAVIPEFIVSNIEQSRSFYCDLLGFTIEYGRPEENFLFLSLEDCQLMIEEGTKEELAELTYPFGRGVNISFGIKDVPRLYQKLLESNYPIHRPLTKREFRVGEQYIYPHEFSVLDPDGYFLRFSE</sequence>
<dbReference type="InterPro" id="IPR004360">
    <property type="entry name" value="Glyas_Fos-R_dOase_dom"/>
</dbReference>
<dbReference type="eggNOG" id="COG0346">
    <property type="taxonomic scope" value="Bacteria"/>
</dbReference>
<comment type="similarity">
    <text evidence="1">Belongs to the bleomycin resistance protein family.</text>
</comment>
<gene>
    <name evidence="5" type="ORF">Spaf_0680</name>
</gene>
<dbReference type="Pfam" id="PF00903">
    <property type="entry name" value="Glyoxalase"/>
    <property type="match status" value="1"/>
</dbReference>
<evidence type="ECO:0000256" key="1">
    <source>
        <dbReference type="ARBA" id="ARBA00011051"/>
    </source>
</evidence>
<dbReference type="PROSITE" id="PS51819">
    <property type="entry name" value="VOC"/>
    <property type="match status" value="1"/>
</dbReference>
<organism evidence="5 6">
    <name type="scientific">Streptococcus parasanguinis FW213</name>
    <dbReference type="NCBI Taxonomy" id="1114965"/>
    <lineage>
        <taxon>Bacteria</taxon>
        <taxon>Bacillati</taxon>
        <taxon>Bacillota</taxon>
        <taxon>Bacilli</taxon>
        <taxon>Lactobacillales</taxon>
        <taxon>Streptococcaceae</taxon>
        <taxon>Streptococcus</taxon>
    </lineage>
</organism>
<dbReference type="HOGENOM" id="CLU_046006_15_0_9"/>
<dbReference type="Gene3D" id="3.10.180.10">
    <property type="entry name" value="2,3-Dihydroxybiphenyl 1,2-Dioxygenase, domain 1"/>
    <property type="match status" value="1"/>
</dbReference>
<evidence type="ECO:0000313" key="5">
    <source>
        <dbReference type="EMBL" id="AFJ25687.1"/>
    </source>
</evidence>
<dbReference type="STRING" id="1114965.Spaf_0680"/>
<dbReference type="SUPFAM" id="SSF54593">
    <property type="entry name" value="Glyoxalase/Bleomycin resistance protein/Dihydroxybiphenyl dioxygenase"/>
    <property type="match status" value="1"/>
</dbReference>
<dbReference type="EMBL" id="CP003122">
    <property type="protein sequence ID" value="AFJ25687.1"/>
    <property type="molecule type" value="Genomic_DNA"/>
</dbReference>
<name>I1ZKW3_STRPA</name>
<evidence type="ECO:0000313" key="6">
    <source>
        <dbReference type="Proteomes" id="UP000002865"/>
    </source>
</evidence>
<reference evidence="5 6" key="1">
    <citation type="journal article" date="2012" name="PLoS ONE">
        <title>Complete Genome and Transcriptomes of Streptococcus parasanguinis FW213: Phylogenic Relations and Potential Virulence Mechanisms.</title>
        <authorList>
            <person name="Geng J."/>
            <person name="Chiu C.H."/>
            <person name="Tang P."/>
            <person name="Chen Y."/>
            <person name="Shieh H.R."/>
            <person name="Hu S."/>
            <person name="Chen Y.Y."/>
        </authorList>
    </citation>
    <scope>NUCLEOTIDE SEQUENCE [LARGE SCALE GENOMIC DNA]</scope>
    <source>
        <strain evidence="5 6">FW213</strain>
    </source>
</reference>
<proteinExistence type="inferred from homology"/>